<feature type="non-terminal residue" evidence="1">
    <location>
        <position position="138"/>
    </location>
</feature>
<name>X1THM9_9ZZZZ</name>
<sequence length="138" mass="15250">MSGDEERDERLRETLNRMGNNIVSLIALSRNLGIDYDDLVRLLAGQDRKTFKEPADLRDRLILEHRDKDGNLIERDENFNLIARRVDGNPIGIRDSGWQNHRCLTNAGFAVVAGLLLTDVGGTAFDYIAIGTGAVAAG</sequence>
<dbReference type="AlphaFoldDB" id="X1THM9"/>
<organism evidence="1">
    <name type="scientific">marine sediment metagenome</name>
    <dbReference type="NCBI Taxonomy" id="412755"/>
    <lineage>
        <taxon>unclassified sequences</taxon>
        <taxon>metagenomes</taxon>
        <taxon>ecological metagenomes</taxon>
    </lineage>
</organism>
<reference evidence="1" key="1">
    <citation type="journal article" date="2014" name="Front. Microbiol.">
        <title>High frequency of phylogenetically diverse reductive dehalogenase-homologous genes in deep subseafloor sedimentary metagenomes.</title>
        <authorList>
            <person name="Kawai M."/>
            <person name="Futagami T."/>
            <person name="Toyoda A."/>
            <person name="Takaki Y."/>
            <person name="Nishi S."/>
            <person name="Hori S."/>
            <person name="Arai W."/>
            <person name="Tsubouchi T."/>
            <person name="Morono Y."/>
            <person name="Uchiyama I."/>
            <person name="Ito T."/>
            <person name="Fujiyama A."/>
            <person name="Inagaki F."/>
            <person name="Takami H."/>
        </authorList>
    </citation>
    <scope>NUCLEOTIDE SEQUENCE</scope>
    <source>
        <strain evidence="1">Expedition CK06-06</strain>
    </source>
</reference>
<proteinExistence type="predicted"/>
<comment type="caution">
    <text evidence="1">The sequence shown here is derived from an EMBL/GenBank/DDBJ whole genome shotgun (WGS) entry which is preliminary data.</text>
</comment>
<accession>X1THM9</accession>
<evidence type="ECO:0000313" key="1">
    <source>
        <dbReference type="EMBL" id="GAJ04789.1"/>
    </source>
</evidence>
<protein>
    <submittedName>
        <fullName evidence="1">Uncharacterized protein</fullName>
    </submittedName>
</protein>
<gene>
    <name evidence="1" type="ORF">S12H4_52049</name>
</gene>
<dbReference type="EMBL" id="BARW01032972">
    <property type="protein sequence ID" value="GAJ04789.1"/>
    <property type="molecule type" value="Genomic_DNA"/>
</dbReference>